<keyword evidence="1" id="KW-0472">Membrane</keyword>
<dbReference type="SUPFAM" id="SSF52317">
    <property type="entry name" value="Class I glutamine amidotransferase-like"/>
    <property type="match status" value="1"/>
</dbReference>
<keyword evidence="1" id="KW-0812">Transmembrane</keyword>
<dbReference type="InterPro" id="IPR029062">
    <property type="entry name" value="Class_I_gatase-like"/>
</dbReference>
<reference evidence="3" key="1">
    <citation type="submission" date="2021-01" db="EMBL/GenBank/DDBJ databases">
        <title>Whole genome shotgun sequence of Actinoplanes ferrugineus NBRC 15555.</title>
        <authorList>
            <person name="Komaki H."/>
            <person name="Tamura T."/>
        </authorList>
    </citation>
    <scope>NUCLEOTIDE SEQUENCE</scope>
    <source>
        <strain evidence="3">NBRC 15555</strain>
    </source>
</reference>
<dbReference type="GO" id="GO:0006355">
    <property type="term" value="P:regulation of DNA-templated transcription"/>
    <property type="evidence" value="ECO:0007669"/>
    <property type="project" value="TreeGrafter"/>
</dbReference>
<name>A0A919JB44_9ACTN</name>
<dbReference type="PANTHER" id="PTHR43130:SF2">
    <property type="entry name" value="DJ-1_PFPI DOMAIN-CONTAINING PROTEIN"/>
    <property type="match status" value="1"/>
</dbReference>
<keyword evidence="4" id="KW-1185">Reference proteome</keyword>
<feature type="domain" description="DJ-1/PfpI" evidence="2">
    <location>
        <begin position="1"/>
        <end position="173"/>
    </location>
</feature>
<dbReference type="Proteomes" id="UP000598174">
    <property type="component" value="Unassembled WGS sequence"/>
</dbReference>
<dbReference type="InterPro" id="IPR052158">
    <property type="entry name" value="INH-QAR"/>
</dbReference>
<accession>A0A919JB44</accession>
<protein>
    <submittedName>
        <fullName evidence="3">AraC family transcriptional regulator</fullName>
    </submittedName>
</protein>
<evidence type="ECO:0000313" key="3">
    <source>
        <dbReference type="EMBL" id="GIE16617.1"/>
    </source>
</evidence>
<evidence type="ECO:0000259" key="2">
    <source>
        <dbReference type="Pfam" id="PF01965"/>
    </source>
</evidence>
<proteinExistence type="predicted"/>
<dbReference type="Pfam" id="PF01965">
    <property type="entry name" value="DJ-1_PfpI"/>
    <property type="match status" value="1"/>
</dbReference>
<sequence length="203" mass="20751">MRVDVLVFDGVDDLDVTGPFETLSMARRAGADVSVRLVAEDERTAVTTAGGLRLGPVSPWSPVVADVVLVPGGGLASSQRPGVAVELGRGQIPAALREAVRPGLVLASVCTGAFLLAAAGVLGGRKATTHHMTMKALAEAGAEPVDARVVDDGDVVTAGGVTAGLDLGLWLLERFHGPEIAARVARGLEYERQGAVWLAGSVA</sequence>
<dbReference type="Gene3D" id="3.40.50.880">
    <property type="match status" value="1"/>
</dbReference>
<dbReference type="EMBL" id="BOMM01000092">
    <property type="protein sequence ID" value="GIE16617.1"/>
    <property type="molecule type" value="Genomic_DNA"/>
</dbReference>
<evidence type="ECO:0000256" key="1">
    <source>
        <dbReference type="SAM" id="Phobius"/>
    </source>
</evidence>
<dbReference type="PANTHER" id="PTHR43130">
    <property type="entry name" value="ARAC-FAMILY TRANSCRIPTIONAL REGULATOR"/>
    <property type="match status" value="1"/>
</dbReference>
<feature type="transmembrane region" description="Helical" evidence="1">
    <location>
        <begin position="103"/>
        <end position="124"/>
    </location>
</feature>
<dbReference type="AlphaFoldDB" id="A0A919JB44"/>
<comment type="caution">
    <text evidence="3">The sequence shown here is derived from an EMBL/GenBank/DDBJ whole genome shotgun (WGS) entry which is preliminary data.</text>
</comment>
<evidence type="ECO:0000313" key="4">
    <source>
        <dbReference type="Proteomes" id="UP000598174"/>
    </source>
</evidence>
<gene>
    <name evidence="3" type="ORF">Afe05nite_84570</name>
</gene>
<dbReference type="CDD" id="cd03139">
    <property type="entry name" value="GATase1_PfpI_2"/>
    <property type="match status" value="1"/>
</dbReference>
<dbReference type="InterPro" id="IPR002818">
    <property type="entry name" value="DJ-1/PfpI"/>
</dbReference>
<dbReference type="RefSeq" id="WP_203822940.1">
    <property type="nucleotide sequence ID" value="NZ_BAAABP010000044.1"/>
</dbReference>
<organism evidence="3 4">
    <name type="scientific">Paractinoplanes ferrugineus</name>
    <dbReference type="NCBI Taxonomy" id="113564"/>
    <lineage>
        <taxon>Bacteria</taxon>
        <taxon>Bacillati</taxon>
        <taxon>Actinomycetota</taxon>
        <taxon>Actinomycetes</taxon>
        <taxon>Micromonosporales</taxon>
        <taxon>Micromonosporaceae</taxon>
        <taxon>Paractinoplanes</taxon>
    </lineage>
</organism>
<keyword evidence="1" id="KW-1133">Transmembrane helix</keyword>